<sequence>MDVVIAEDLLGPVPEWFWKKWAVHYDPTLVQDRERLMEACAKAKALVVRNRTQVDRALLERLPDLQVVGRLGVGIENLDLAALREREVAVVIARGGNANAVAEFVIAAMFEQARFLGRLGVQTKQGLWDRGSGIGQELSGKTLGLIGLGDIGQRVASRARVLGMEVVAYDPLLHPTHLAVQDGGVQRATLAEVCAWADYLSLHVPLTAETRHMIGAEELALMKPRAVLINTARGAIVDESALVRSLRDNPQRFAILDVREQEPPEKPDPLAALPNVLLTPHIAGITEESQAQISQMVLGDVDRELEKRKAGP</sequence>
<keyword evidence="8" id="KW-1185">Reference proteome</keyword>
<dbReference type="Pfam" id="PF02826">
    <property type="entry name" value="2-Hacid_dh_C"/>
    <property type="match status" value="1"/>
</dbReference>
<dbReference type="RefSeq" id="WP_201630338.1">
    <property type="nucleotide sequence ID" value="NZ_JAEQNB010000001.1"/>
</dbReference>
<dbReference type="EMBL" id="JAEQNB010000001">
    <property type="protein sequence ID" value="MBL0385177.1"/>
    <property type="molecule type" value="Genomic_DNA"/>
</dbReference>
<dbReference type="SUPFAM" id="SSF52283">
    <property type="entry name" value="Formate/glycerate dehydrogenase catalytic domain-like"/>
    <property type="match status" value="1"/>
</dbReference>
<keyword evidence="2 4" id="KW-0560">Oxidoreductase</keyword>
<evidence type="ECO:0000259" key="6">
    <source>
        <dbReference type="Pfam" id="PF02826"/>
    </source>
</evidence>
<dbReference type="PANTHER" id="PTHR42789">
    <property type="entry name" value="D-ISOMER SPECIFIC 2-HYDROXYACID DEHYDROGENASE FAMILY PROTEIN (AFU_ORTHOLOGUE AFUA_6G10090)"/>
    <property type="match status" value="1"/>
</dbReference>
<feature type="domain" description="D-isomer specific 2-hydroxyacid dehydrogenase catalytic" evidence="5">
    <location>
        <begin position="30"/>
        <end position="305"/>
    </location>
</feature>
<gene>
    <name evidence="7" type="ORF">JJB07_00845</name>
</gene>
<evidence type="ECO:0000259" key="5">
    <source>
        <dbReference type="Pfam" id="PF00389"/>
    </source>
</evidence>
<evidence type="ECO:0000256" key="1">
    <source>
        <dbReference type="ARBA" id="ARBA00005854"/>
    </source>
</evidence>
<evidence type="ECO:0000256" key="4">
    <source>
        <dbReference type="RuleBase" id="RU003719"/>
    </source>
</evidence>
<dbReference type="InterPro" id="IPR006139">
    <property type="entry name" value="D-isomer_2_OHA_DH_cat_dom"/>
</dbReference>
<keyword evidence="3" id="KW-0520">NAD</keyword>
<dbReference type="CDD" id="cd12173">
    <property type="entry name" value="PGDH_4"/>
    <property type="match status" value="1"/>
</dbReference>
<dbReference type="PANTHER" id="PTHR42789:SF1">
    <property type="entry name" value="D-ISOMER SPECIFIC 2-HYDROXYACID DEHYDROGENASE FAMILY PROTEIN (AFU_ORTHOLOGUE AFUA_6G10090)"/>
    <property type="match status" value="1"/>
</dbReference>
<comment type="caution">
    <text evidence="7">The sequence shown here is derived from an EMBL/GenBank/DDBJ whole genome shotgun (WGS) entry which is preliminary data.</text>
</comment>
<comment type="similarity">
    <text evidence="1 4">Belongs to the D-isomer specific 2-hydroxyacid dehydrogenase family.</text>
</comment>
<accession>A0ABS1J4L5</accession>
<protein>
    <submittedName>
        <fullName evidence="7">Hydroxyacid dehydrogenase</fullName>
    </submittedName>
</protein>
<organism evidence="7 8">
    <name type="scientific">Tumebacillus amylolyticus</name>
    <dbReference type="NCBI Taxonomy" id="2801339"/>
    <lineage>
        <taxon>Bacteria</taxon>
        <taxon>Bacillati</taxon>
        <taxon>Bacillota</taxon>
        <taxon>Bacilli</taxon>
        <taxon>Bacillales</taxon>
        <taxon>Alicyclobacillaceae</taxon>
        <taxon>Tumebacillus</taxon>
    </lineage>
</organism>
<dbReference type="InterPro" id="IPR006140">
    <property type="entry name" value="D-isomer_DH_NAD-bd"/>
</dbReference>
<feature type="domain" description="D-isomer specific 2-hydroxyacid dehydrogenase NAD-binding" evidence="6">
    <location>
        <begin position="106"/>
        <end position="283"/>
    </location>
</feature>
<evidence type="ECO:0000313" key="8">
    <source>
        <dbReference type="Proteomes" id="UP000602284"/>
    </source>
</evidence>
<dbReference type="Gene3D" id="3.40.50.720">
    <property type="entry name" value="NAD(P)-binding Rossmann-like Domain"/>
    <property type="match status" value="2"/>
</dbReference>
<dbReference type="Pfam" id="PF00389">
    <property type="entry name" value="2-Hacid_dh"/>
    <property type="match status" value="1"/>
</dbReference>
<dbReference type="SUPFAM" id="SSF51735">
    <property type="entry name" value="NAD(P)-binding Rossmann-fold domains"/>
    <property type="match status" value="1"/>
</dbReference>
<evidence type="ECO:0000256" key="2">
    <source>
        <dbReference type="ARBA" id="ARBA00023002"/>
    </source>
</evidence>
<name>A0ABS1J4L5_9BACL</name>
<dbReference type="Proteomes" id="UP000602284">
    <property type="component" value="Unassembled WGS sequence"/>
</dbReference>
<evidence type="ECO:0000313" key="7">
    <source>
        <dbReference type="EMBL" id="MBL0385177.1"/>
    </source>
</evidence>
<dbReference type="InterPro" id="IPR050857">
    <property type="entry name" value="D-2-hydroxyacid_DH"/>
</dbReference>
<evidence type="ECO:0000256" key="3">
    <source>
        <dbReference type="ARBA" id="ARBA00023027"/>
    </source>
</evidence>
<reference evidence="7 8" key="1">
    <citation type="submission" date="2021-01" db="EMBL/GenBank/DDBJ databases">
        <title>Tumebacillus sp. strain ITR2 16S ribosomal RNA gene Genome sequencing and assembly.</title>
        <authorList>
            <person name="Kang M."/>
        </authorList>
    </citation>
    <scope>NUCLEOTIDE SEQUENCE [LARGE SCALE GENOMIC DNA]</scope>
    <source>
        <strain evidence="7 8">ITR2</strain>
    </source>
</reference>
<proteinExistence type="inferred from homology"/>
<dbReference type="InterPro" id="IPR036291">
    <property type="entry name" value="NAD(P)-bd_dom_sf"/>
</dbReference>